<dbReference type="RefSeq" id="XP_038836680.1">
    <property type="nucleotide sequence ID" value="XM_038980752.1"/>
</dbReference>
<dbReference type="PROSITE" id="PS00018">
    <property type="entry name" value="EF_HAND_1"/>
    <property type="match status" value="1"/>
</dbReference>
<keyword evidence="2" id="KW-0106">Calcium</keyword>
<evidence type="ECO:0000313" key="5">
    <source>
        <dbReference type="Proteomes" id="UP000808372"/>
    </source>
</evidence>
<reference evidence="6" key="1">
    <citation type="submission" date="2025-08" db="UniProtKB">
        <authorList>
            <consortium name="RefSeq"/>
        </authorList>
    </citation>
    <scope>IDENTIFICATION</scope>
    <source>
        <tissue evidence="6">White muscle</tissue>
    </source>
</reference>
<evidence type="ECO:0000259" key="4">
    <source>
        <dbReference type="PROSITE" id="PS50222"/>
    </source>
</evidence>
<evidence type="ECO:0000313" key="6">
    <source>
        <dbReference type="RefSeq" id="XP_038836680.1"/>
    </source>
</evidence>
<evidence type="ECO:0000256" key="2">
    <source>
        <dbReference type="ARBA" id="ARBA00022837"/>
    </source>
</evidence>
<dbReference type="SUPFAM" id="SSF47473">
    <property type="entry name" value="EF-hand"/>
    <property type="match status" value="1"/>
</dbReference>
<dbReference type="Gene3D" id="1.10.238.10">
    <property type="entry name" value="EF-hand"/>
    <property type="match status" value="1"/>
</dbReference>
<dbReference type="GO" id="GO:0005509">
    <property type="term" value="F:calcium ion binding"/>
    <property type="evidence" value="ECO:0007669"/>
    <property type="project" value="InterPro"/>
</dbReference>
<keyword evidence="5" id="KW-1185">Reference proteome</keyword>
<dbReference type="AlphaFoldDB" id="A0A8U0Q4X2"/>
<evidence type="ECO:0000256" key="1">
    <source>
        <dbReference type="ARBA" id="ARBA00022723"/>
    </source>
</evidence>
<protein>
    <submittedName>
        <fullName evidence="6">EF-hand calcium-binding domain-containing protein 3-like</fullName>
    </submittedName>
</protein>
<proteinExistence type="predicted"/>
<dbReference type="PANTHER" id="PTHR47500:SF3">
    <property type="entry name" value="EF-HAND DOMAIN-CONTAINING PROTEIN"/>
    <property type="match status" value="1"/>
</dbReference>
<gene>
    <name evidence="6" type="primary">LOC120034252</name>
</gene>
<sequence length="682" mass="77324">MQSSAEGKALRSSQGIIHNNSPQHSPPTGTNTSCRGAEGSTSPDDIDSGRKKIKFPLLFTKTAVAGTTTNPLLTENERPSVKLSAKEENALKTVRVAGIPEEIGVGAKVMQKTLPAIPKFSWSRPSPSEEDDKVQGKVKDVRKTKLGKQKEDNIPPIAKEPREKGSFHGAEQGRGRDYSRRRAPLSYDIQHRLNQAMTDSDRLKAREVIKRSGTIRGENLQQRPNRQKPELERFKPRDITKRRGIIPCDELQQRPNQPMPKPDKAALVKLPAIPRWRGSISYEDYRKLNQKMPDSTINTEDLEEIRGITHIEDLATMVPDDAQSDAFKEVFEQFAKNSDGSINEEGLASTLDRVGISISPEEVKKALQKADHDKDGEVGFQDFLHVMADSQRFSKCVKGADPSQSVEVCETVFYKTLTKMLAAGILSSGTTRAIVQYYHKKTPRLIRRAVRPDREDGDRVLNYYTKGAHLKGLKSKQLLKYIQPVETIAQSQKEKDSPYLKLPSLNVAYTSWDPRRMSLNPAQRAKMGRMKSVKTWKTAEIEDRIRQLSIKHPGMEKMEMITPVKMKVNMSMKERDHLTYNEINRIKQKSKSSLKEYLKDLTQLKRRDMWNSWGSLQCYCVLHSRKDFPKTFTTYSWSWSGCRNMMETGDLDAPCSPTLRTPYSQPLEPIARKRRASSNQGG</sequence>
<dbReference type="InterPro" id="IPR018247">
    <property type="entry name" value="EF_Hand_1_Ca_BS"/>
</dbReference>
<evidence type="ECO:0000256" key="3">
    <source>
        <dbReference type="SAM" id="MobiDB-lite"/>
    </source>
</evidence>
<name>A0A8U0Q4X2_SALNM</name>
<dbReference type="Proteomes" id="UP000808372">
    <property type="component" value="Chromosome 41"/>
</dbReference>
<feature type="compositionally biased region" description="Polar residues" evidence="3">
    <location>
        <begin position="1"/>
        <end position="43"/>
    </location>
</feature>
<feature type="region of interest" description="Disordered" evidence="3">
    <location>
        <begin position="118"/>
        <end position="181"/>
    </location>
</feature>
<dbReference type="PANTHER" id="PTHR47500">
    <property type="entry name" value="EF-HAND CALCIUM-BINDING DOMAIN-CONTAINING PROTEIN"/>
    <property type="match status" value="1"/>
</dbReference>
<dbReference type="InterPro" id="IPR011992">
    <property type="entry name" value="EF-hand-dom_pair"/>
</dbReference>
<organism evidence="5 6">
    <name type="scientific">Salvelinus namaycush</name>
    <name type="common">Lake trout</name>
    <name type="synonym">Salmo namaycush</name>
    <dbReference type="NCBI Taxonomy" id="8040"/>
    <lineage>
        <taxon>Eukaryota</taxon>
        <taxon>Metazoa</taxon>
        <taxon>Chordata</taxon>
        <taxon>Craniata</taxon>
        <taxon>Vertebrata</taxon>
        <taxon>Euteleostomi</taxon>
        <taxon>Actinopterygii</taxon>
        <taxon>Neopterygii</taxon>
        <taxon>Teleostei</taxon>
        <taxon>Protacanthopterygii</taxon>
        <taxon>Salmoniformes</taxon>
        <taxon>Salmonidae</taxon>
        <taxon>Salmoninae</taxon>
        <taxon>Salvelinus</taxon>
    </lineage>
</organism>
<dbReference type="CDD" id="cd00051">
    <property type="entry name" value="EFh"/>
    <property type="match status" value="1"/>
</dbReference>
<dbReference type="KEGG" id="snh:120034252"/>
<feature type="region of interest" description="Disordered" evidence="3">
    <location>
        <begin position="1"/>
        <end position="50"/>
    </location>
</feature>
<feature type="region of interest" description="Disordered" evidence="3">
    <location>
        <begin position="660"/>
        <end position="682"/>
    </location>
</feature>
<keyword evidence="1" id="KW-0479">Metal-binding</keyword>
<feature type="domain" description="EF-hand" evidence="4">
    <location>
        <begin position="358"/>
        <end position="393"/>
    </location>
</feature>
<dbReference type="InterPro" id="IPR043520">
    <property type="entry name" value="SPT21"/>
</dbReference>
<feature type="region of interest" description="Disordered" evidence="3">
    <location>
        <begin position="214"/>
        <end position="239"/>
    </location>
</feature>
<dbReference type="PROSITE" id="PS50222">
    <property type="entry name" value="EF_HAND_2"/>
    <property type="match status" value="1"/>
</dbReference>
<dbReference type="GeneID" id="120034252"/>
<dbReference type="Pfam" id="PF13499">
    <property type="entry name" value="EF-hand_7"/>
    <property type="match status" value="1"/>
</dbReference>
<dbReference type="InterPro" id="IPR002048">
    <property type="entry name" value="EF_hand_dom"/>
</dbReference>
<feature type="compositionally biased region" description="Basic and acidic residues" evidence="3">
    <location>
        <begin position="133"/>
        <end position="180"/>
    </location>
</feature>
<dbReference type="SMART" id="SM00054">
    <property type="entry name" value="EFh"/>
    <property type="match status" value="2"/>
</dbReference>
<feature type="compositionally biased region" description="Basic and acidic residues" evidence="3">
    <location>
        <begin position="227"/>
        <end position="239"/>
    </location>
</feature>
<accession>A0A8U0Q4X2</accession>